<name>A0AAN9L6J2_CANGL</name>
<evidence type="ECO:0000313" key="2">
    <source>
        <dbReference type="EMBL" id="KAK7329047.1"/>
    </source>
</evidence>
<protein>
    <submittedName>
        <fullName evidence="2">Uncharacterized protein</fullName>
    </submittedName>
</protein>
<keyword evidence="3" id="KW-1185">Reference proteome</keyword>
<gene>
    <name evidence="2" type="ORF">VNO77_23192</name>
</gene>
<dbReference type="Proteomes" id="UP001367508">
    <property type="component" value="Unassembled WGS sequence"/>
</dbReference>
<reference evidence="2 3" key="1">
    <citation type="submission" date="2024-01" db="EMBL/GenBank/DDBJ databases">
        <title>The genomes of 5 underutilized Papilionoideae crops provide insights into root nodulation and disease resistanc.</title>
        <authorList>
            <person name="Jiang F."/>
        </authorList>
    </citation>
    <scope>NUCLEOTIDE SEQUENCE [LARGE SCALE GENOMIC DNA]</scope>
    <source>
        <strain evidence="2">LVBAO_FW01</strain>
        <tissue evidence="2">Leaves</tissue>
    </source>
</reference>
<dbReference type="AlphaFoldDB" id="A0AAN9L6J2"/>
<proteinExistence type="predicted"/>
<feature type="region of interest" description="Disordered" evidence="1">
    <location>
        <begin position="1"/>
        <end position="32"/>
    </location>
</feature>
<accession>A0AAN9L6J2</accession>
<sequence length="71" mass="7310">MGMAVLTKAGQWTGLGGEDEAGEGSPAAVPTLGKIPVSSLPVQITEMPLDNSRNSCFVPTCANYINALGQF</sequence>
<evidence type="ECO:0000313" key="3">
    <source>
        <dbReference type="Proteomes" id="UP001367508"/>
    </source>
</evidence>
<organism evidence="2 3">
    <name type="scientific">Canavalia gladiata</name>
    <name type="common">Sword bean</name>
    <name type="synonym">Dolichos gladiatus</name>
    <dbReference type="NCBI Taxonomy" id="3824"/>
    <lineage>
        <taxon>Eukaryota</taxon>
        <taxon>Viridiplantae</taxon>
        <taxon>Streptophyta</taxon>
        <taxon>Embryophyta</taxon>
        <taxon>Tracheophyta</taxon>
        <taxon>Spermatophyta</taxon>
        <taxon>Magnoliopsida</taxon>
        <taxon>eudicotyledons</taxon>
        <taxon>Gunneridae</taxon>
        <taxon>Pentapetalae</taxon>
        <taxon>rosids</taxon>
        <taxon>fabids</taxon>
        <taxon>Fabales</taxon>
        <taxon>Fabaceae</taxon>
        <taxon>Papilionoideae</taxon>
        <taxon>50 kb inversion clade</taxon>
        <taxon>NPAAA clade</taxon>
        <taxon>indigoferoid/millettioid clade</taxon>
        <taxon>Phaseoleae</taxon>
        <taxon>Canavalia</taxon>
    </lineage>
</organism>
<comment type="caution">
    <text evidence="2">The sequence shown here is derived from an EMBL/GenBank/DDBJ whole genome shotgun (WGS) entry which is preliminary data.</text>
</comment>
<evidence type="ECO:0000256" key="1">
    <source>
        <dbReference type="SAM" id="MobiDB-lite"/>
    </source>
</evidence>
<dbReference type="EMBL" id="JAYMYQ010000005">
    <property type="protein sequence ID" value="KAK7329047.1"/>
    <property type="molecule type" value="Genomic_DNA"/>
</dbReference>